<reference evidence="2" key="1">
    <citation type="submission" date="2023-03" db="EMBL/GenBank/DDBJ databases">
        <authorList>
            <person name="Steffen K."/>
            <person name="Cardenas P."/>
        </authorList>
    </citation>
    <scope>NUCLEOTIDE SEQUENCE</scope>
</reference>
<feature type="compositionally biased region" description="Basic and acidic residues" evidence="1">
    <location>
        <begin position="49"/>
        <end position="68"/>
    </location>
</feature>
<proteinExistence type="predicted"/>
<sequence>MSSNLYHLTPVSRLPGPTCCTPYYAREPEILCHCMRPSCHCPTTSERQISTRREMEKDNGHSRDKDHSKAPLFQVGIYYPHYRAL</sequence>
<name>A0AA35TEE3_GEOBA</name>
<dbReference type="Proteomes" id="UP001174909">
    <property type="component" value="Unassembled WGS sequence"/>
</dbReference>
<keyword evidence="3" id="KW-1185">Reference proteome</keyword>
<evidence type="ECO:0000256" key="1">
    <source>
        <dbReference type="SAM" id="MobiDB-lite"/>
    </source>
</evidence>
<dbReference type="AlphaFoldDB" id="A0AA35TEE3"/>
<feature type="non-terminal residue" evidence="2">
    <location>
        <position position="85"/>
    </location>
</feature>
<organism evidence="2 3">
    <name type="scientific">Geodia barretti</name>
    <name type="common">Barrett's horny sponge</name>
    <dbReference type="NCBI Taxonomy" id="519541"/>
    <lineage>
        <taxon>Eukaryota</taxon>
        <taxon>Metazoa</taxon>
        <taxon>Porifera</taxon>
        <taxon>Demospongiae</taxon>
        <taxon>Heteroscleromorpha</taxon>
        <taxon>Tetractinellida</taxon>
        <taxon>Astrophorina</taxon>
        <taxon>Geodiidae</taxon>
        <taxon>Geodia</taxon>
    </lineage>
</organism>
<accession>A0AA35TEE3</accession>
<protein>
    <submittedName>
        <fullName evidence="2">Uncharacterized protein</fullName>
    </submittedName>
</protein>
<dbReference type="EMBL" id="CASHTH010003562">
    <property type="protein sequence ID" value="CAI8046412.1"/>
    <property type="molecule type" value="Genomic_DNA"/>
</dbReference>
<evidence type="ECO:0000313" key="3">
    <source>
        <dbReference type="Proteomes" id="UP001174909"/>
    </source>
</evidence>
<evidence type="ECO:0000313" key="2">
    <source>
        <dbReference type="EMBL" id="CAI8046412.1"/>
    </source>
</evidence>
<gene>
    <name evidence="2" type="ORF">GBAR_LOCUS25675</name>
</gene>
<comment type="caution">
    <text evidence="2">The sequence shown here is derived from an EMBL/GenBank/DDBJ whole genome shotgun (WGS) entry which is preliminary data.</text>
</comment>
<feature type="region of interest" description="Disordered" evidence="1">
    <location>
        <begin position="46"/>
        <end position="68"/>
    </location>
</feature>